<protein>
    <recommendedName>
        <fullName evidence="1">Lon N-terminal domain-containing protein</fullName>
    </recommendedName>
</protein>
<dbReference type="EMBL" id="FPKU01000002">
    <property type="protein sequence ID" value="SFZ85104.1"/>
    <property type="molecule type" value="Genomic_DNA"/>
</dbReference>
<dbReference type="AlphaFoldDB" id="A0A1K2I0D1"/>
<dbReference type="Proteomes" id="UP000183447">
    <property type="component" value="Unassembled WGS sequence"/>
</dbReference>
<dbReference type="SMART" id="SM00464">
    <property type="entry name" value="LON"/>
    <property type="match status" value="1"/>
</dbReference>
<evidence type="ECO:0000313" key="3">
    <source>
        <dbReference type="Proteomes" id="UP000183447"/>
    </source>
</evidence>
<evidence type="ECO:0000313" key="2">
    <source>
        <dbReference type="EMBL" id="SFZ85104.1"/>
    </source>
</evidence>
<name>A0A1K2I0D1_9HYPH</name>
<dbReference type="PROSITE" id="PS51787">
    <property type="entry name" value="LON_N"/>
    <property type="match status" value="1"/>
</dbReference>
<dbReference type="InterPro" id="IPR003111">
    <property type="entry name" value="Lon_prtase_N"/>
</dbReference>
<dbReference type="InterPro" id="IPR015947">
    <property type="entry name" value="PUA-like_sf"/>
</dbReference>
<dbReference type="Pfam" id="PF02190">
    <property type="entry name" value="LON_substr_bdg"/>
    <property type="match status" value="1"/>
</dbReference>
<evidence type="ECO:0000259" key="1">
    <source>
        <dbReference type="PROSITE" id="PS51787"/>
    </source>
</evidence>
<reference evidence="2 3" key="1">
    <citation type="submission" date="2016-11" db="EMBL/GenBank/DDBJ databases">
        <authorList>
            <person name="Jaros S."/>
            <person name="Januszkiewicz K."/>
            <person name="Wedrychowicz H."/>
        </authorList>
    </citation>
    <scope>NUCLEOTIDE SEQUENCE [LARGE SCALE GENOMIC DNA]</scope>
    <source>
        <strain evidence="2 3">ATCC 23634</strain>
    </source>
</reference>
<dbReference type="PANTHER" id="PTHR46732:SF8">
    <property type="entry name" value="ATP-DEPENDENT PROTEASE LA (LON) DOMAIN PROTEIN"/>
    <property type="match status" value="1"/>
</dbReference>
<dbReference type="InterPro" id="IPR046336">
    <property type="entry name" value="Lon_prtase_N_sf"/>
</dbReference>
<feature type="domain" description="Lon N-terminal" evidence="1">
    <location>
        <begin position="15"/>
        <end position="210"/>
    </location>
</feature>
<organism evidence="2 3">
    <name type="scientific">Devosia enhydra</name>
    <dbReference type="NCBI Taxonomy" id="665118"/>
    <lineage>
        <taxon>Bacteria</taxon>
        <taxon>Pseudomonadati</taxon>
        <taxon>Pseudomonadota</taxon>
        <taxon>Alphaproteobacteria</taxon>
        <taxon>Hyphomicrobiales</taxon>
        <taxon>Devosiaceae</taxon>
        <taxon>Devosia</taxon>
    </lineage>
</organism>
<proteinExistence type="predicted"/>
<dbReference type="PANTHER" id="PTHR46732">
    <property type="entry name" value="ATP-DEPENDENT PROTEASE LA (LON) DOMAIN PROTEIN"/>
    <property type="match status" value="1"/>
</dbReference>
<dbReference type="Gene3D" id="2.30.130.40">
    <property type="entry name" value="LON domain-like"/>
    <property type="match status" value="1"/>
</dbReference>
<gene>
    <name evidence="2" type="ORF">SAMN02983003_2386</name>
</gene>
<keyword evidence="3" id="KW-1185">Reference proteome</keyword>
<accession>A0A1K2I0D1</accession>
<dbReference type="OrthoDB" id="9806457at2"/>
<sequence>MAHRPESLADLPETLPIFPLTGVLLLPFGQRPLNIFEPRYIDMVDDALAGNRLIGLIQPVETDEESPKGRASLREVGCIGRITHFEEQPDGRYFVILSGICRFRVRTERRLSLPYRVVEIETSGFERDFERTHGEEAVDRAKFLKMMHDYAAFAEIDLNWDEIKQTGTADLVNFCSMVSPYGPAEKQVLLEATSLNERAETLIAMAEYEMARGGTGAAPLQ</sequence>
<dbReference type="SUPFAM" id="SSF88697">
    <property type="entry name" value="PUA domain-like"/>
    <property type="match status" value="1"/>
</dbReference>
<dbReference type="RefSeq" id="WP_072343116.1">
    <property type="nucleotide sequence ID" value="NZ_FPKU01000002.1"/>
</dbReference>
<dbReference type="STRING" id="665118.SAMN02983003_2386"/>